<accession>A8ABG3</accession>
<dbReference type="RefSeq" id="WP_012123229.1">
    <property type="nucleotide sequence ID" value="NC_009776.1"/>
</dbReference>
<dbReference type="Proteomes" id="UP000000262">
    <property type="component" value="Chromosome"/>
</dbReference>
<sequence length="82" mass="9377">MRFVLDRLKVLKSSRRSLVLEMPKPVGFHGWSFETIKVKLHLRRGKVEVFQWDEKRGSWVKAPPEVVATLKALPAGTLPLSP</sequence>
<dbReference type="EMBL" id="CP000816">
    <property type="protein sequence ID" value="ABU82265.1"/>
    <property type="molecule type" value="Genomic_DNA"/>
</dbReference>
<evidence type="ECO:0000313" key="2">
    <source>
        <dbReference type="Proteomes" id="UP000000262"/>
    </source>
</evidence>
<keyword evidence="2" id="KW-1185">Reference proteome</keyword>
<name>A8ABG3_IGNH4</name>
<dbReference type="STRING" id="453591.Igni_1088"/>
<dbReference type="AlphaFoldDB" id="A8ABG3"/>
<reference evidence="1 2" key="1">
    <citation type="journal article" date="2008" name="Genome Biol.">
        <title>A genomic analysis of the archaeal system Ignicoccus hospitalis-Nanoarchaeum equitans.</title>
        <authorList>
            <person name="Podar M."/>
            <person name="Anderson I."/>
            <person name="Makarova K.S."/>
            <person name="Elkins J.G."/>
            <person name="Ivanova N."/>
            <person name="Wall M.A."/>
            <person name="Lykidis A."/>
            <person name="Mavromatis K."/>
            <person name="Sun H."/>
            <person name="Hudson M.E."/>
            <person name="Chen W."/>
            <person name="Deciu C."/>
            <person name="Hutchison D."/>
            <person name="Eads J.R."/>
            <person name="Anderson A."/>
            <person name="Fernandes F."/>
            <person name="Szeto E."/>
            <person name="Lapidus A."/>
            <person name="Kyrpides N.C."/>
            <person name="Saier M.H.Jr."/>
            <person name="Richardson P.M."/>
            <person name="Rachel R."/>
            <person name="Huber H."/>
            <person name="Eisen J.A."/>
            <person name="Koonin E.V."/>
            <person name="Keller M."/>
            <person name="Stetter K.O."/>
        </authorList>
    </citation>
    <scope>NUCLEOTIDE SEQUENCE [LARGE SCALE GENOMIC DNA]</scope>
    <source>
        <strain evidence="2">KIN4/I / DSM 18386 / JCM 14125</strain>
    </source>
</reference>
<evidence type="ECO:0000313" key="1">
    <source>
        <dbReference type="EMBL" id="ABU82265.1"/>
    </source>
</evidence>
<protein>
    <submittedName>
        <fullName evidence="1">Uncharacterized protein</fullName>
    </submittedName>
</protein>
<gene>
    <name evidence="1" type="ordered locus">Igni_1088</name>
</gene>
<dbReference type="GeneID" id="5561775"/>
<dbReference type="HOGENOM" id="CLU_2550200_0_0_2"/>
<proteinExistence type="predicted"/>
<organism evidence="1 2">
    <name type="scientific">Ignicoccus hospitalis (strain KIN4/I / DSM 18386 / JCM 14125)</name>
    <dbReference type="NCBI Taxonomy" id="453591"/>
    <lineage>
        <taxon>Archaea</taxon>
        <taxon>Thermoproteota</taxon>
        <taxon>Thermoprotei</taxon>
        <taxon>Desulfurococcales</taxon>
        <taxon>Desulfurococcaceae</taxon>
        <taxon>Ignicoccus</taxon>
    </lineage>
</organism>
<dbReference type="KEGG" id="iho:Igni_1088"/>